<comment type="caution">
    <text evidence="1">The sequence shown here is derived from an EMBL/GenBank/DDBJ whole genome shotgun (WGS) entry which is preliminary data.</text>
</comment>
<name>A0A812UFM4_9DINO</name>
<keyword evidence="2" id="KW-1185">Reference proteome</keyword>
<reference evidence="1" key="1">
    <citation type="submission" date="2021-02" db="EMBL/GenBank/DDBJ databases">
        <authorList>
            <person name="Dougan E. K."/>
            <person name="Rhodes N."/>
            <person name="Thang M."/>
            <person name="Chan C."/>
        </authorList>
    </citation>
    <scope>NUCLEOTIDE SEQUENCE</scope>
</reference>
<evidence type="ECO:0000313" key="2">
    <source>
        <dbReference type="Proteomes" id="UP000604046"/>
    </source>
</evidence>
<organism evidence="1 2">
    <name type="scientific">Symbiodinium natans</name>
    <dbReference type="NCBI Taxonomy" id="878477"/>
    <lineage>
        <taxon>Eukaryota</taxon>
        <taxon>Sar</taxon>
        <taxon>Alveolata</taxon>
        <taxon>Dinophyceae</taxon>
        <taxon>Suessiales</taxon>
        <taxon>Symbiodiniaceae</taxon>
        <taxon>Symbiodinium</taxon>
    </lineage>
</organism>
<dbReference type="Proteomes" id="UP000604046">
    <property type="component" value="Unassembled WGS sequence"/>
</dbReference>
<evidence type="ECO:0000313" key="1">
    <source>
        <dbReference type="EMBL" id="CAE7568931.1"/>
    </source>
</evidence>
<sequence length="151" mass="17401">MVRTRDEKGVQLTELLYRNLVIPDQARIKQTGSLLPTASLRHRQTREALAFVRDFDYEGHERLFTEKFVKACLRKLLEAPYSLDLPCTPGFQKEAWTNEEGKRLHSLIKKARRSTAMAADAETQPWSCLEALDPDEADPCVRPTRSMHVYI</sequence>
<accession>A0A812UFM4</accession>
<dbReference type="AlphaFoldDB" id="A0A812UFM4"/>
<dbReference type="EMBL" id="CAJNDS010002705">
    <property type="protein sequence ID" value="CAE7568931.1"/>
    <property type="molecule type" value="Genomic_DNA"/>
</dbReference>
<gene>
    <name evidence="1" type="ORF">SNAT2548_LOCUS32333</name>
</gene>
<protein>
    <submittedName>
        <fullName evidence="1">Uncharacterized protein</fullName>
    </submittedName>
</protein>
<proteinExistence type="predicted"/>
<dbReference type="OrthoDB" id="448566at2759"/>